<organism evidence="4 5">
    <name type="scientific">Serinibacter salmoneus</name>
    <dbReference type="NCBI Taxonomy" id="556530"/>
    <lineage>
        <taxon>Bacteria</taxon>
        <taxon>Bacillati</taxon>
        <taxon>Actinomycetota</taxon>
        <taxon>Actinomycetes</taxon>
        <taxon>Micrococcales</taxon>
        <taxon>Beutenbergiaceae</taxon>
        <taxon>Serinibacter</taxon>
    </lineage>
</organism>
<comment type="caution">
    <text evidence="4">The sequence shown here is derived from an EMBL/GenBank/DDBJ whole genome shotgun (WGS) entry which is preliminary data.</text>
</comment>
<dbReference type="PANTHER" id="PTHR43333">
    <property type="entry name" value="2-HACID_DH_C DOMAIN-CONTAINING PROTEIN"/>
    <property type="match status" value="1"/>
</dbReference>
<dbReference type="PANTHER" id="PTHR43333:SF1">
    <property type="entry name" value="D-ISOMER SPECIFIC 2-HYDROXYACID DEHYDROGENASE NAD-BINDING DOMAIN-CONTAINING PROTEIN"/>
    <property type="match status" value="1"/>
</dbReference>
<dbReference type="GO" id="GO:0051287">
    <property type="term" value="F:NAD binding"/>
    <property type="evidence" value="ECO:0007669"/>
    <property type="project" value="InterPro"/>
</dbReference>
<dbReference type="Pfam" id="PF02826">
    <property type="entry name" value="2-Hacid_dh_C"/>
    <property type="match status" value="1"/>
</dbReference>
<evidence type="ECO:0000313" key="4">
    <source>
        <dbReference type="EMBL" id="PFG18849.1"/>
    </source>
</evidence>
<accession>A0A2A9CZ34</accession>
<sequence length="315" mass="32842">MGDVKILLPTNVPLDPVLPDGVEAVPYDTRAPLPEASRDAEAIVLWASSPTWMAQAARDLPNLRWIQSLSAGMDAIVEAGFGEDVVMCSGNGLHDVPVAEHALGLILAAARRLDVAVRAVDDHRWARELGVNQPLDNAGRFSLISGANVVIWGFGGIGQRLAGYLRPMGAKIVGVATRAGERGGYPVITPAELPGILPHTDVLVNILPATPATTAAVSASTFEAMADHAWLVNVGRGATVDQEALIAALHAGRIGGAALDVMTPEPLPSDSPLWDAPNLILTPHSAGGRPLGADDLIAANTRAFLEGRPLRNALG</sequence>
<dbReference type="CDD" id="cd12160">
    <property type="entry name" value="2-Hacid_dh_3"/>
    <property type="match status" value="1"/>
</dbReference>
<dbReference type="SUPFAM" id="SSF52283">
    <property type="entry name" value="Formate/glycerate dehydrogenase catalytic domain-like"/>
    <property type="match status" value="1"/>
</dbReference>
<dbReference type="InterPro" id="IPR036291">
    <property type="entry name" value="NAD(P)-bd_dom_sf"/>
</dbReference>
<keyword evidence="5" id="KW-1185">Reference proteome</keyword>
<evidence type="ECO:0000256" key="2">
    <source>
        <dbReference type="ARBA" id="ARBA00023027"/>
    </source>
</evidence>
<dbReference type="InterPro" id="IPR006140">
    <property type="entry name" value="D-isomer_DH_NAD-bd"/>
</dbReference>
<dbReference type="Proteomes" id="UP000224915">
    <property type="component" value="Unassembled WGS sequence"/>
</dbReference>
<dbReference type="RefSeq" id="WP_342747592.1">
    <property type="nucleotide sequence ID" value="NZ_PDJD01000001.1"/>
</dbReference>
<keyword evidence="2" id="KW-0520">NAD</keyword>
<feature type="domain" description="D-isomer specific 2-hydroxyacid dehydrogenase NAD-binding" evidence="3">
    <location>
        <begin position="103"/>
        <end position="286"/>
    </location>
</feature>
<evidence type="ECO:0000313" key="5">
    <source>
        <dbReference type="Proteomes" id="UP000224915"/>
    </source>
</evidence>
<dbReference type="Gene3D" id="3.40.50.720">
    <property type="entry name" value="NAD(P)-binding Rossmann-like Domain"/>
    <property type="match status" value="2"/>
</dbReference>
<dbReference type="GO" id="GO:0016491">
    <property type="term" value="F:oxidoreductase activity"/>
    <property type="evidence" value="ECO:0007669"/>
    <property type="project" value="UniProtKB-KW"/>
</dbReference>
<dbReference type="SUPFAM" id="SSF51735">
    <property type="entry name" value="NAD(P)-binding Rossmann-fold domains"/>
    <property type="match status" value="1"/>
</dbReference>
<keyword evidence="1" id="KW-0560">Oxidoreductase</keyword>
<dbReference type="EMBL" id="PDJD01000001">
    <property type="protein sequence ID" value="PFG18849.1"/>
    <property type="molecule type" value="Genomic_DNA"/>
</dbReference>
<evidence type="ECO:0000259" key="3">
    <source>
        <dbReference type="Pfam" id="PF02826"/>
    </source>
</evidence>
<evidence type="ECO:0000256" key="1">
    <source>
        <dbReference type="ARBA" id="ARBA00023002"/>
    </source>
</evidence>
<gene>
    <name evidence="4" type="ORF">ATL40_0396</name>
</gene>
<dbReference type="AlphaFoldDB" id="A0A2A9CZ34"/>
<proteinExistence type="predicted"/>
<protein>
    <submittedName>
        <fullName evidence="4">Phosphoglycerate dehydrogenase-like enzyme</fullName>
    </submittedName>
</protein>
<reference evidence="4 5" key="1">
    <citation type="submission" date="2017-10" db="EMBL/GenBank/DDBJ databases">
        <title>Sequencing the genomes of 1000 actinobacteria strains.</title>
        <authorList>
            <person name="Klenk H.-P."/>
        </authorList>
    </citation>
    <scope>NUCLEOTIDE SEQUENCE [LARGE SCALE GENOMIC DNA]</scope>
    <source>
        <strain evidence="4 5">DSM 21801</strain>
    </source>
</reference>
<name>A0A2A9CZ34_9MICO</name>